<evidence type="ECO:0000256" key="2">
    <source>
        <dbReference type="RuleBase" id="RU004324"/>
    </source>
</evidence>
<proteinExistence type="inferred from homology"/>
<dbReference type="NCBIfam" id="NF005537">
    <property type="entry name" value="PRK07199.1"/>
    <property type="match status" value="1"/>
</dbReference>
<evidence type="ECO:0000313" key="6">
    <source>
        <dbReference type="EMBL" id="MBB5054993.1"/>
    </source>
</evidence>
<dbReference type="EMBL" id="JACHIJ010000010">
    <property type="protein sequence ID" value="MBB5054993.1"/>
    <property type="molecule type" value="Genomic_DNA"/>
</dbReference>
<dbReference type="Gene3D" id="3.40.50.2020">
    <property type="match status" value="2"/>
</dbReference>
<comment type="similarity">
    <text evidence="2">Belongs to the ribose-phosphate pyrophosphokinase family.</text>
</comment>
<accession>A0A840N4K6</accession>
<dbReference type="PANTHER" id="PTHR10210:SF41">
    <property type="entry name" value="RIBOSE-PHOSPHATE PYROPHOSPHOKINASE 1, CHLOROPLASTIC"/>
    <property type="match status" value="1"/>
</dbReference>
<dbReference type="GO" id="GO:0004749">
    <property type="term" value="F:ribose phosphate diphosphokinase activity"/>
    <property type="evidence" value="ECO:0007669"/>
    <property type="project" value="UniProtKB-EC"/>
</dbReference>
<dbReference type="GO" id="GO:0016301">
    <property type="term" value="F:kinase activity"/>
    <property type="evidence" value="ECO:0007669"/>
    <property type="project" value="UniProtKB-KW"/>
</dbReference>
<feature type="domain" description="Ribose-phosphate pyrophosphokinase N-terminal" evidence="5">
    <location>
        <begin position="6"/>
        <end position="114"/>
    </location>
</feature>
<keyword evidence="1 2" id="KW-0545">Nucleotide biosynthesis</keyword>
<dbReference type="PANTHER" id="PTHR10210">
    <property type="entry name" value="RIBOSE-PHOSPHATE DIPHOSPHOKINASE FAMILY MEMBER"/>
    <property type="match status" value="1"/>
</dbReference>
<dbReference type="Proteomes" id="UP000521227">
    <property type="component" value="Unassembled WGS sequence"/>
</dbReference>
<evidence type="ECO:0000256" key="3">
    <source>
        <dbReference type="SAM" id="MobiDB-lite"/>
    </source>
</evidence>
<sequence length="348" mass="38303">MRLILPLPGNETFARHLAETGGWELGEIETRRFPDGETYVRILSDVADRRVDLVCTQARPDDGFLRLVFAADAARSLGAREVTLVAPYLAYMRQDRRFLTGEAVTSKTFARLVSSTFDRLVTVDPHLHRYPALSALYTIPTETLHAAPLLADWIAAEVEKPLVIGPDEESEQWVSAIAERIGAPHAVLHKIRHGDRSVDVELPDLLQWSGLRPVLVDDIASSGHTLIEAARKLPLQGFSRPVCVVVHGVFAEDSYERLLAVADRIVSSDSVQHVSNAIRLAPLIATSISAAEKVSEYLVRHRRPPEPLDKVERAGIDSFPASDPPPWTSGVGSTQRRTPRQGKGDSAT</sequence>
<dbReference type="NCBIfam" id="TIGR01251">
    <property type="entry name" value="ribP_PPkin"/>
    <property type="match status" value="1"/>
</dbReference>
<feature type="compositionally biased region" description="Basic and acidic residues" evidence="3">
    <location>
        <begin position="304"/>
        <end position="315"/>
    </location>
</feature>
<keyword evidence="6" id="KW-0808">Transferase</keyword>
<dbReference type="SMART" id="SM01400">
    <property type="entry name" value="Pribosyltran_N"/>
    <property type="match status" value="1"/>
</dbReference>
<dbReference type="InterPro" id="IPR005946">
    <property type="entry name" value="Rib-P_diPkinase"/>
</dbReference>
<dbReference type="InterPro" id="IPR029057">
    <property type="entry name" value="PRTase-like"/>
</dbReference>
<dbReference type="InterPro" id="IPR000836">
    <property type="entry name" value="PRTase_dom"/>
</dbReference>
<dbReference type="GO" id="GO:0006164">
    <property type="term" value="P:purine nucleotide biosynthetic process"/>
    <property type="evidence" value="ECO:0007669"/>
    <property type="project" value="TreeGrafter"/>
</dbReference>
<keyword evidence="6" id="KW-0418">Kinase</keyword>
<organism evidence="6 7">
    <name type="scientific">Afipia massiliensis</name>
    <dbReference type="NCBI Taxonomy" id="211460"/>
    <lineage>
        <taxon>Bacteria</taxon>
        <taxon>Pseudomonadati</taxon>
        <taxon>Pseudomonadota</taxon>
        <taxon>Alphaproteobacteria</taxon>
        <taxon>Hyphomicrobiales</taxon>
        <taxon>Nitrobacteraceae</taxon>
        <taxon>Afipia</taxon>
    </lineage>
</organism>
<protein>
    <submittedName>
        <fullName evidence="6">Ribose-phosphate pyrophosphokinase</fullName>
        <ecNumber evidence="6">2.7.6.1</ecNumber>
    </submittedName>
</protein>
<evidence type="ECO:0000256" key="1">
    <source>
        <dbReference type="ARBA" id="ARBA00022727"/>
    </source>
</evidence>
<feature type="region of interest" description="Disordered" evidence="3">
    <location>
        <begin position="304"/>
        <end position="348"/>
    </location>
</feature>
<dbReference type="Pfam" id="PF13793">
    <property type="entry name" value="Pribosyltran_N"/>
    <property type="match status" value="1"/>
</dbReference>
<dbReference type="Pfam" id="PF00156">
    <property type="entry name" value="Pribosyltran"/>
    <property type="match status" value="1"/>
</dbReference>
<dbReference type="RefSeq" id="WP_184090131.1">
    <property type="nucleotide sequence ID" value="NZ_JACHIJ010000010.1"/>
</dbReference>
<dbReference type="SUPFAM" id="SSF53271">
    <property type="entry name" value="PRTase-like"/>
    <property type="match status" value="2"/>
</dbReference>
<dbReference type="GO" id="GO:0006015">
    <property type="term" value="P:5-phosphoribose 1-diphosphate biosynthetic process"/>
    <property type="evidence" value="ECO:0007669"/>
    <property type="project" value="TreeGrafter"/>
</dbReference>
<dbReference type="GO" id="GO:0005737">
    <property type="term" value="C:cytoplasm"/>
    <property type="evidence" value="ECO:0007669"/>
    <property type="project" value="TreeGrafter"/>
</dbReference>
<dbReference type="InterPro" id="IPR029099">
    <property type="entry name" value="Pribosyltran_N"/>
</dbReference>
<dbReference type="EC" id="2.7.6.1" evidence="6"/>
<evidence type="ECO:0000313" key="7">
    <source>
        <dbReference type="Proteomes" id="UP000521227"/>
    </source>
</evidence>
<dbReference type="CDD" id="cd06223">
    <property type="entry name" value="PRTases_typeI"/>
    <property type="match status" value="1"/>
</dbReference>
<dbReference type="AlphaFoldDB" id="A0A840N4K6"/>
<dbReference type="GO" id="GO:0002189">
    <property type="term" value="C:ribose phosphate diphosphokinase complex"/>
    <property type="evidence" value="ECO:0007669"/>
    <property type="project" value="TreeGrafter"/>
</dbReference>
<feature type="domain" description="Phosphoribosyltransferase" evidence="4">
    <location>
        <begin position="140"/>
        <end position="238"/>
    </location>
</feature>
<comment type="caution">
    <text evidence="6">The sequence shown here is derived from an EMBL/GenBank/DDBJ whole genome shotgun (WGS) entry which is preliminary data.</text>
</comment>
<evidence type="ECO:0000259" key="5">
    <source>
        <dbReference type="Pfam" id="PF13793"/>
    </source>
</evidence>
<reference evidence="6 7" key="1">
    <citation type="submission" date="2020-08" db="EMBL/GenBank/DDBJ databases">
        <title>Genomic Encyclopedia of Type Strains, Phase IV (KMG-IV): sequencing the most valuable type-strain genomes for metagenomic binning, comparative biology and taxonomic classification.</title>
        <authorList>
            <person name="Goeker M."/>
        </authorList>
    </citation>
    <scope>NUCLEOTIDE SEQUENCE [LARGE SCALE GENOMIC DNA]</scope>
    <source>
        <strain evidence="6 7">DSM 17498</strain>
    </source>
</reference>
<gene>
    <name evidence="6" type="ORF">HNQ36_005004</name>
</gene>
<evidence type="ECO:0000259" key="4">
    <source>
        <dbReference type="Pfam" id="PF00156"/>
    </source>
</evidence>
<name>A0A840N4K6_9BRAD</name>
<dbReference type="GO" id="GO:0000287">
    <property type="term" value="F:magnesium ion binding"/>
    <property type="evidence" value="ECO:0007669"/>
    <property type="project" value="InterPro"/>
</dbReference>